<proteinExistence type="predicted"/>
<evidence type="ECO:0000313" key="1">
    <source>
        <dbReference type="EMBL" id="CAK9068373.1"/>
    </source>
</evidence>
<keyword evidence="2" id="KW-1185">Reference proteome</keyword>
<reference evidence="1 2" key="1">
    <citation type="submission" date="2024-02" db="EMBL/GenBank/DDBJ databases">
        <authorList>
            <person name="Chen Y."/>
            <person name="Shah S."/>
            <person name="Dougan E. K."/>
            <person name="Thang M."/>
            <person name="Chan C."/>
        </authorList>
    </citation>
    <scope>NUCLEOTIDE SEQUENCE [LARGE SCALE GENOMIC DNA]</scope>
</reference>
<protein>
    <submittedName>
        <fullName evidence="1">Uncharacterized protein</fullName>
    </submittedName>
</protein>
<gene>
    <name evidence="1" type="ORF">CCMP2556_LOCUS33579</name>
</gene>
<dbReference type="EMBL" id="CAXAMN010022324">
    <property type="protein sequence ID" value="CAK9068373.1"/>
    <property type="molecule type" value="Genomic_DNA"/>
</dbReference>
<dbReference type="Proteomes" id="UP001642484">
    <property type="component" value="Unassembled WGS sequence"/>
</dbReference>
<evidence type="ECO:0000313" key="2">
    <source>
        <dbReference type="Proteomes" id="UP001642484"/>
    </source>
</evidence>
<name>A0ABP0NYC9_9DINO</name>
<comment type="caution">
    <text evidence="1">The sequence shown here is derived from an EMBL/GenBank/DDBJ whole genome shotgun (WGS) entry which is preliminary data.</text>
</comment>
<sequence length="177" mass="19655">MNRSEYFANLGYDLFIVPIAPQQTVDLAVKSPMCCSAWLVRTVKEEKAQNLDICYHSMVLNFAGIEIDLAIPSLRVRKGVKREFKDALAKATSKAKDGGQAETGTGQDALVSFVLGRGLTDDELAVVAEKERVSKKKQNEKKKRAEALQAIEDFDITDTIADRQVPIAPSLFRHIMK</sequence>
<organism evidence="1 2">
    <name type="scientific">Durusdinium trenchii</name>
    <dbReference type="NCBI Taxonomy" id="1381693"/>
    <lineage>
        <taxon>Eukaryota</taxon>
        <taxon>Sar</taxon>
        <taxon>Alveolata</taxon>
        <taxon>Dinophyceae</taxon>
        <taxon>Suessiales</taxon>
        <taxon>Symbiodiniaceae</taxon>
        <taxon>Durusdinium</taxon>
    </lineage>
</organism>
<accession>A0ABP0NYC9</accession>